<dbReference type="GO" id="GO:0016989">
    <property type="term" value="F:sigma factor antagonist activity"/>
    <property type="evidence" value="ECO:0007669"/>
    <property type="project" value="TreeGrafter"/>
</dbReference>
<dbReference type="Pfam" id="PF10099">
    <property type="entry name" value="RskA_C"/>
    <property type="match status" value="1"/>
</dbReference>
<keyword evidence="3" id="KW-1003">Cell membrane</keyword>
<evidence type="ECO:0000259" key="13">
    <source>
        <dbReference type="Pfam" id="PF13490"/>
    </source>
</evidence>
<evidence type="ECO:0000313" key="14">
    <source>
        <dbReference type="EMBL" id="RNM15718.1"/>
    </source>
</evidence>
<proteinExistence type="predicted"/>
<keyword evidence="7 11" id="KW-0472">Membrane</keyword>
<evidence type="ECO:0000256" key="8">
    <source>
        <dbReference type="ARBA" id="ARBA00023163"/>
    </source>
</evidence>
<evidence type="ECO:0000256" key="4">
    <source>
        <dbReference type="ARBA" id="ARBA00022692"/>
    </source>
</evidence>
<dbReference type="InterPro" id="IPR051474">
    <property type="entry name" value="Anti-sigma-K/W_factor"/>
</dbReference>
<dbReference type="Pfam" id="PF13490">
    <property type="entry name" value="zf-HC2"/>
    <property type="match status" value="1"/>
</dbReference>
<comment type="caution">
    <text evidence="14">The sequence shown here is derived from an EMBL/GenBank/DDBJ whole genome shotgun (WGS) entry which is preliminary data.</text>
</comment>
<dbReference type="EMBL" id="RJSF01000019">
    <property type="protein sequence ID" value="RNM15718.1"/>
    <property type="molecule type" value="Genomic_DNA"/>
</dbReference>
<dbReference type="OrthoDB" id="153510at2"/>
<evidence type="ECO:0000256" key="5">
    <source>
        <dbReference type="ARBA" id="ARBA00022989"/>
    </source>
</evidence>
<keyword evidence="15" id="KW-1185">Reference proteome</keyword>
<dbReference type="InterPro" id="IPR027383">
    <property type="entry name" value="Znf_put"/>
</dbReference>
<evidence type="ECO:0000256" key="6">
    <source>
        <dbReference type="ARBA" id="ARBA00023015"/>
    </source>
</evidence>
<feature type="domain" description="Anti-sigma K factor RskA C-terminal" evidence="12">
    <location>
        <begin position="105"/>
        <end position="242"/>
    </location>
</feature>
<organism evidence="14 15">
    <name type="scientific">Nocardioides pocheonensis</name>
    <dbReference type="NCBI Taxonomy" id="661485"/>
    <lineage>
        <taxon>Bacteria</taxon>
        <taxon>Bacillati</taxon>
        <taxon>Actinomycetota</taxon>
        <taxon>Actinomycetes</taxon>
        <taxon>Propionibacteriales</taxon>
        <taxon>Nocardioidaceae</taxon>
        <taxon>Nocardioides</taxon>
    </lineage>
</organism>
<keyword evidence="4 11" id="KW-0812">Transmembrane</keyword>
<feature type="transmembrane region" description="Helical" evidence="11">
    <location>
        <begin position="104"/>
        <end position="122"/>
    </location>
</feature>
<protein>
    <recommendedName>
        <fullName evidence="10">Regulator of SigK</fullName>
    </recommendedName>
    <alternativeName>
        <fullName evidence="9">Sigma-K anti-sigma factor RskA</fullName>
    </alternativeName>
</protein>
<evidence type="ECO:0000256" key="3">
    <source>
        <dbReference type="ARBA" id="ARBA00022475"/>
    </source>
</evidence>
<gene>
    <name evidence="14" type="ORF">EFL26_05885</name>
</gene>
<sequence>MNASANDHEIHALSGAYAVDALDPAEKAQFEEHLAACATCRAEVASLREATALLPETTATEPPPALRDRVLAQIATVRPLPPETPVAGPSEVVTLRSRRRPRTLLAAAAAVVAVVGGGAVVWQQVSDSGQHQTQLSAVDRVLQAADAKRVNVTLTGGVRASVVRSLTEGKAVLVTRNMPPAPSGRIYELWLQTPGGAMVPAGTMTDGGSRTVLLRGDATSATGAGITVEPKGGSESPTTEPIALFDFSRAT</sequence>
<accession>A0A3N0GU73</accession>
<dbReference type="Proteomes" id="UP000279994">
    <property type="component" value="Unassembled WGS sequence"/>
</dbReference>
<evidence type="ECO:0000256" key="1">
    <source>
        <dbReference type="ARBA" id="ARBA00004167"/>
    </source>
</evidence>
<name>A0A3N0GU73_9ACTN</name>
<dbReference type="PANTHER" id="PTHR37461:SF1">
    <property type="entry name" value="ANTI-SIGMA-K FACTOR RSKA"/>
    <property type="match status" value="1"/>
</dbReference>
<dbReference type="AlphaFoldDB" id="A0A3N0GU73"/>
<evidence type="ECO:0000256" key="11">
    <source>
        <dbReference type="SAM" id="Phobius"/>
    </source>
</evidence>
<evidence type="ECO:0000256" key="2">
    <source>
        <dbReference type="ARBA" id="ARBA00004236"/>
    </source>
</evidence>
<dbReference type="Gene3D" id="1.10.10.1320">
    <property type="entry name" value="Anti-sigma factor, zinc-finger domain"/>
    <property type="match status" value="1"/>
</dbReference>
<keyword evidence="8" id="KW-0804">Transcription</keyword>
<feature type="domain" description="Putative zinc-finger" evidence="13">
    <location>
        <begin position="9"/>
        <end position="41"/>
    </location>
</feature>
<comment type="subcellular location">
    <subcellularLocation>
        <location evidence="2">Cell membrane</location>
    </subcellularLocation>
    <subcellularLocation>
        <location evidence="1">Membrane</location>
        <topology evidence="1">Single-pass membrane protein</topology>
    </subcellularLocation>
</comment>
<reference evidence="14 15" key="1">
    <citation type="submission" date="2018-11" db="EMBL/GenBank/DDBJ databases">
        <authorList>
            <person name="Li F."/>
        </authorList>
    </citation>
    <scope>NUCLEOTIDE SEQUENCE [LARGE SCALE GENOMIC DNA]</scope>
    <source>
        <strain evidence="14 15">Gsoil 818</strain>
    </source>
</reference>
<dbReference type="GO" id="GO:0006417">
    <property type="term" value="P:regulation of translation"/>
    <property type="evidence" value="ECO:0007669"/>
    <property type="project" value="TreeGrafter"/>
</dbReference>
<evidence type="ECO:0000256" key="9">
    <source>
        <dbReference type="ARBA" id="ARBA00029829"/>
    </source>
</evidence>
<dbReference type="InterPro" id="IPR018764">
    <property type="entry name" value="RskA_C"/>
</dbReference>
<keyword evidence="6" id="KW-0805">Transcription regulation</keyword>
<dbReference type="PANTHER" id="PTHR37461">
    <property type="entry name" value="ANTI-SIGMA-K FACTOR RSKA"/>
    <property type="match status" value="1"/>
</dbReference>
<evidence type="ECO:0000256" key="7">
    <source>
        <dbReference type="ARBA" id="ARBA00023136"/>
    </source>
</evidence>
<keyword evidence="5 11" id="KW-1133">Transmembrane helix</keyword>
<dbReference type="RefSeq" id="WP_123221970.1">
    <property type="nucleotide sequence ID" value="NZ_RJSF01000019.1"/>
</dbReference>
<evidence type="ECO:0000313" key="15">
    <source>
        <dbReference type="Proteomes" id="UP000279994"/>
    </source>
</evidence>
<dbReference type="InterPro" id="IPR041916">
    <property type="entry name" value="Anti_sigma_zinc_sf"/>
</dbReference>
<dbReference type="GO" id="GO:0005886">
    <property type="term" value="C:plasma membrane"/>
    <property type="evidence" value="ECO:0007669"/>
    <property type="project" value="UniProtKB-SubCell"/>
</dbReference>
<evidence type="ECO:0000259" key="12">
    <source>
        <dbReference type="Pfam" id="PF10099"/>
    </source>
</evidence>
<evidence type="ECO:0000256" key="10">
    <source>
        <dbReference type="ARBA" id="ARBA00030803"/>
    </source>
</evidence>